<evidence type="ECO:0000313" key="2">
    <source>
        <dbReference type="Proteomes" id="UP001055811"/>
    </source>
</evidence>
<dbReference type="EMBL" id="CM042014">
    <property type="protein sequence ID" value="KAI3722568.1"/>
    <property type="molecule type" value="Genomic_DNA"/>
</dbReference>
<sequence length="164" mass="18646">MGVCSSKHQIVLKNGTQIPVEELTKKKDKNVAKKRWSFLALYTRGPIYYLFPKKSSPSKNGSSSPTVKQLFRKAFQPLTRAQHMKAVLARRHGEGKEGQVRLNKSFGFSKHIGQKCEIGEEVGHGHFGHTYKAKFKKGQHKGQEVAVKIIPKSKVYFFSWFLTL</sequence>
<name>A0ACB9BKM7_CICIN</name>
<protein>
    <submittedName>
        <fullName evidence="1">Uncharacterized protein</fullName>
    </submittedName>
</protein>
<accession>A0ACB9BKM7</accession>
<reference evidence="2" key="1">
    <citation type="journal article" date="2022" name="Mol. Ecol. Resour.">
        <title>The genomes of chicory, endive, great burdock and yacon provide insights into Asteraceae palaeo-polyploidization history and plant inulin production.</title>
        <authorList>
            <person name="Fan W."/>
            <person name="Wang S."/>
            <person name="Wang H."/>
            <person name="Wang A."/>
            <person name="Jiang F."/>
            <person name="Liu H."/>
            <person name="Zhao H."/>
            <person name="Xu D."/>
            <person name="Zhang Y."/>
        </authorList>
    </citation>
    <scope>NUCLEOTIDE SEQUENCE [LARGE SCALE GENOMIC DNA]</scope>
    <source>
        <strain evidence="2">cv. Punajuju</strain>
    </source>
</reference>
<dbReference type="Proteomes" id="UP001055811">
    <property type="component" value="Linkage Group LG06"/>
</dbReference>
<evidence type="ECO:0000313" key="1">
    <source>
        <dbReference type="EMBL" id="KAI3722568.1"/>
    </source>
</evidence>
<gene>
    <name evidence="1" type="ORF">L2E82_33608</name>
</gene>
<comment type="caution">
    <text evidence="1">The sequence shown here is derived from an EMBL/GenBank/DDBJ whole genome shotgun (WGS) entry which is preliminary data.</text>
</comment>
<organism evidence="1 2">
    <name type="scientific">Cichorium intybus</name>
    <name type="common">Chicory</name>
    <dbReference type="NCBI Taxonomy" id="13427"/>
    <lineage>
        <taxon>Eukaryota</taxon>
        <taxon>Viridiplantae</taxon>
        <taxon>Streptophyta</taxon>
        <taxon>Embryophyta</taxon>
        <taxon>Tracheophyta</taxon>
        <taxon>Spermatophyta</taxon>
        <taxon>Magnoliopsida</taxon>
        <taxon>eudicotyledons</taxon>
        <taxon>Gunneridae</taxon>
        <taxon>Pentapetalae</taxon>
        <taxon>asterids</taxon>
        <taxon>campanulids</taxon>
        <taxon>Asterales</taxon>
        <taxon>Asteraceae</taxon>
        <taxon>Cichorioideae</taxon>
        <taxon>Cichorieae</taxon>
        <taxon>Cichoriinae</taxon>
        <taxon>Cichorium</taxon>
    </lineage>
</organism>
<proteinExistence type="predicted"/>
<reference evidence="1 2" key="2">
    <citation type="journal article" date="2022" name="Mol. Ecol. Resour.">
        <title>The genomes of chicory, endive, great burdock and yacon provide insights into Asteraceae paleo-polyploidization history and plant inulin production.</title>
        <authorList>
            <person name="Fan W."/>
            <person name="Wang S."/>
            <person name="Wang H."/>
            <person name="Wang A."/>
            <person name="Jiang F."/>
            <person name="Liu H."/>
            <person name="Zhao H."/>
            <person name="Xu D."/>
            <person name="Zhang Y."/>
        </authorList>
    </citation>
    <scope>NUCLEOTIDE SEQUENCE [LARGE SCALE GENOMIC DNA]</scope>
    <source>
        <strain evidence="2">cv. Punajuju</strain>
        <tissue evidence="1">Leaves</tissue>
    </source>
</reference>
<keyword evidence="2" id="KW-1185">Reference proteome</keyword>